<reference evidence="5" key="1">
    <citation type="submission" date="2009-11" db="EMBL/GenBank/DDBJ databases">
        <title>The complete chromosome 1 of Sphaerobacter thermophilus DSM 20745.</title>
        <authorList>
            <person name="Lucas S."/>
            <person name="Copeland A."/>
            <person name="Lapidus A."/>
            <person name="Glavina del Rio T."/>
            <person name="Dalin E."/>
            <person name="Tice H."/>
            <person name="Bruce D."/>
            <person name="Goodwin L."/>
            <person name="Pitluck S."/>
            <person name="Kyrpides N."/>
            <person name="Mavromatis K."/>
            <person name="Ivanova N."/>
            <person name="Mikhailova N."/>
            <person name="LaButti K.M."/>
            <person name="Clum A."/>
            <person name="Sun H.I."/>
            <person name="Brettin T."/>
            <person name="Detter J.C."/>
            <person name="Han C."/>
            <person name="Larimer F."/>
            <person name="Land M."/>
            <person name="Hauser L."/>
            <person name="Markowitz V."/>
            <person name="Cheng J.F."/>
            <person name="Hugenholtz P."/>
            <person name="Woyke T."/>
            <person name="Wu D."/>
            <person name="Steenblock K."/>
            <person name="Schneider S."/>
            <person name="Pukall R."/>
            <person name="Goeker M."/>
            <person name="Klenk H.P."/>
            <person name="Eisen J.A."/>
        </authorList>
    </citation>
    <scope>NUCLEOTIDE SEQUENCE [LARGE SCALE GENOMIC DNA]</scope>
    <source>
        <strain evidence="5">ATCC 49802 / DSM 20745 / S 6022</strain>
    </source>
</reference>
<keyword evidence="2" id="KW-0472">Membrane</keyword>
<evidence type="ECO:0000256" key="2">
    <source>
        <dbReference type="SAM" id="Phobius"/>
    </source>
</evidence>
<evidence type="ECO:0000313" key="5">
    <source>
        <dbReference type="Proteomes" id="UP000002027"/>
    </source>
</evidence>
<dbReference type="InParanoid" id="D1C2J1"/>
<feature type="compositionally biased region" description="Polar residues" evidence="1">
    <location>
        <begin position="143"/>
        <end position="153"/>
    </location>
</feature>
<gene>
    <name evidence="4" type="ordered locus">Sthe_1022</name>
</gene>
<sequence length="274" mass="29219">MSEFGELLRHARSYKGVSLREAERATKINRHHLAALEREEFEELPPLIYARGIVRNYAQYLGLDPVAVLALFEEVHGQRSGGFRVVPATKPLNIPSHWAPNFAIIAFMVIMSAVIFAFLYSAYFAPEDAPPTGPAGIVGLASPTPSAEASPTGSEGGSITIATPTTEPTSTPVPEPTVPAAAETPTEEPTPTPEPTPVSTTHTFAVTATSSVWVQVTVDGQVVFSDVLPGGETRVFEGEQMYVTAGNAPFIQVAVDGVDQGLLGETWDASRTYP</sequence>
<evidence type="ECO:0000259" key="3">
    <source>
        <dbReference type="Pfam" id="PF13464"/>
    </source>
</evidence>
<dbReference type="InterPro" id="IPR050400">
    <property type="entry name" value="Bact_Cytoskel_RodZ"/>
</dbReference>
<feature type="region of interest" description="Disordered" evidence="1">
    <location>
        <begin position="135"/>
        <end position="200"/>
    </location>
</feature>
<dbReference type="PANTHER" id="PTHR34475">
    <property type="match status" value="1"/>
</dbReference>
<dbReference type="EMBL" id="CP001823">
    <property type="protein sequence ID" value="ACZ38458.1"/>
    <property type="molecule type" value="Genomic_DNA"/>
</dbReference>
<dbReference type="GO" id="GO:0003677">
    <property type="term" value="F:DNA binding"/>
    <property type="evidence" value="ECO:0007669"/>
    <property type="project" value="InterPro"/>
</dbReference>
<name>D1C2J1_SPHTD</name>
<dbReference type="InterPro" id="IPR025194">
    <property type="entry name" value="RodZ-like_C"/>
</dbReference>
<protein>
    <submittedName>
        <fullName evidence="4">Helix-turn-helix domain-containing protein</fullName>
    </submittedName>
</protein>
<dbReference type="Pfam" id="PF13464">
    <property type="entry name" value="RodZ_C"/>
    <property type="match status" value="1"/>
</dbReference>
<organism evidence="4 5">
    <name type="scientific">Sphaerobacter thermophilus (strain ATCC 49802 / DSM 20745 / KCCM 41009 / NCIMB 13125 / S 6022)</name>
    <dbReference type="NCBI Taxonomy" id="479434"/>
    <lineage>
        <taxon>Bacteria</taxon>
        <taxon>Pseudomonadati</taxon>
        <taxon>Thermomicrobiota</taxon>
        <taxon>Thermomicrobia</taxon>
        <taxon>Sphaerobacterales</taxon>
        <taxon>Sphaerobacterineae</taxon>
        <taxon>Sphaerobacteraceae</taxon>
        <taxon>Sphaerobacter</taxon>
    </lineage>
</organism>
<feature type="domain" description="Cytoskeleton protein RodZ-like C-terminal" evidence="3">
    <location>
        <begin position="206"/>
        <end position="265"/>
    </location>
</feature>
<accession>D1C2J1</accession>
<dbReference type="InterPro" id="IPR010982">
    <property type="entry name" value="Lambda_DNA-bd_dom_sf"/>
</dbReference>
<dbReference type="Pfam" id="PF13413">
    <property type="entry name" value="HTH_25"/>
    <property type="match status" value="1"/>
</dbReference>
<keyword evidence="2" id="KW-0812">Transmembrane</keyword>
<feature type="transmembrane region" description="Helical" evidence="2">
    <location>
        <begin position="102"/>
        <end position="123"/>
    </location>
</feature>
<reference evidence="4 5" key="2">
    <citation type="journal article" date="2010" name="Stand. Genomic Sci.">
        <title>Complete genome sequence of Desulfohalobium retbaense type strain (HR(100)).</title>
        <authorList>
            <person name="Spring S."/>
            <person name="Nolan M."/>
            <person name="Lapidus A."/>
            <person name="Glavina Del Rio T."/>
            <person name="Copeland A."/>
            <person name="Tice H."/>
            <person name="Cheng J.F."/>
            <person name="Lucas S."/>
            <person name="Land M."/>
            <person name="Chen F."/>
            <person name="Bruce D."/>
            <person name="Goodwin L."/>
            <person name="Pitluck S."/>
            <person name="Ivanova N."/>
            <person name="Mavromatis K."/>
            <person name="Mikhailova N."/>
            <person name="Pati A."/>
            <person name="Chen A."/>
            <person name="Palaniappan K."/>
            <person name="Hauser L."/>
            <person name="Chang Y.J."/>
            <person name="Jeffries C.D."/>
            <person name="Munk C."/>
            <person name="Kiss H."/>
            <person name="Chain P."/>
            <person name="Han C."/>
            <person name="Brettin T."/>
            <person name="Detter J.C."/>
            <person name="Schuler E."/>
            <person name="Goker M."/>
            <person name="Rohde M."/>
            <person name="Bristow J."/>
            <person name="Eisen J.A."/>
            <person name="Markowitz V."/>
            <person name="Hugenholtz P."/>
            <person name="Kyrpides N.C."/>
            <person name="Klenk H.P."/>
        </authorList>
    </citation>
    <scope>NUCLEOTIDE SEQUENCE [LARGE SCALE GENOMIC DNA]</scope>
    <source>
        <strain evidence="5">ATCC 49802 / DSM 20745 / S 6022</strain>
    </source>
</reference>
<dbReference type="eggNOG" id="COG1426">
    <property type="taxonomic scope" value="Bacteria"/>
</dbReference>
<dbReference type="PANTHER" id="PTHR34475:SF1">
    <property type="entry name" value="CYTOSKELETON PROTEIN RODZ"/>
    <property type="match status" value="1"/>
</dbReference>
<dbReference type="HOGENOM" id="CLU_047530_1_2_0"/>
<keyword evidence="2" id="KW-1133">Transmembrane helix</keyword>
<dbReference type="Proteomes" id="UP000002027">
    <property type="component" value="Chromosome 1"/>
</dbReference>
<keyword evidence="5" id="KW-1185">Reference proteome</keyword>
<dbReference type="KEGG" id="sti:Sthe_1022"/>
<dbReference type="STRING" id="479434.Sthe_1022"/>
<dbReference type="RefSeq" id="WP_012871505.1">
    <property type="nucleotide sequence ID" value="NC_013523.1"/>
</dbReference>
<dbReference type="Gene3D" id="1.10.260.40">
    <property type="entry name" value="lambda repressor-like DNA-binding domains"/>
    <property type="match status" value="1"/>
</dbReference>
<evidence type="ECO:0000313" key="4">
    <source>
        <dbReference type="EMBL" id="ACZ38458.1"/>
    </source>
</evidence>
<feature type="compositionally biased region" description="Low complexity" evidence="1">
    <location>
        <begin position="178"/>
        <end position="187"/>
    </location>
</feature>
<evidence type="ECO:0000256" key="1">
    <source>
        <dbReference type="SAM" id="MobiDB-lite"/>
    </source>
</evidence>
<dbReference type="OrthoDB" id="9797543at2"/>
<dbReference type="AlphaFoldDB" id="D1C2J1"/>
<proteinExistence type="predicted"/>